<sequence>MGQLKLPRLPERTPVKVTLSIPPDLNDALTDYAELYATTYGRQEAVAELIPAMLSLFLESDREFVKIRRNKHSKVIADQSKGATL</sequence>
<keyword evidence="2" id="KW-1185">Reference proteome</keyword>
<comment type="caution">
    <text evidence="1">The sequence shown here is derived from an EMBL/GenBank/DDBJ whole genome shotgun (WGS) entry which is preliminary data.</text>
</comment>
<evidence type="ECO:0000313" key="1">
    <source>
        <dbReference type="EMBL" id="MBB5687487.1"/>
    </source>
</evidence>
<name>A0A7W9AKS7_9SPHN</name>
<dbReference type="Proteomes" id="UP000549617">
    <property type="component" value="Unassembled WGS sequence"/>
</dbReference>
<dbReference type="EMBL" id="JACIJC010000005">
    <property type="protein sequence ID" value="MBB5687487.1"/>
    <property type="molecule type" value="Genomic_DNA"/>
</dbReference>
<reference evidence="1 2" key="1">
    <citation type="submission" date="2020-08" db="EMBL/GenBank/DDBJ databases">
        <title>Genomic Encyclopedia of Type Strains, Phase IV (KMG-IV): sequencing the most valuable type-strain genomes for metagenomic binning, comparative biology and taxonomic classification.</title>
        <authorList>
            <person name="Goeker M."/>
        </authorList>
    </citation>
    <scope>NUCLEOTIDE SEQUENCE [LARGE SCALE GENOMIC DNA]</scope>
    <source>
        <strain evidence="1 2">DSM 25079</strain>
    </source>
</reference>
<dbReference type="Pfam" id="PF10038">
    <property type="entry name" value="DUF2274"/>
    <property type="match status" value="1"/>
</dbReference>
<proteinExistence type="predicted"/>
<organism evidence="1 2">
    <name type="scientific">Sphingobium boeckii</name>
    <dbReference type="NCBI Taxonomy" id="1082345"/>
    <lineage>
        <taxon>Bacteria</taxon>
        <taxon>Pseudomonadati</taxon>
        <taxon>Pseudomonadota</taxon>
        <taxon>Alphaproteobacteria</taxon>
        <taxon>Sphingomonadales</taxon>
        <taxon>Sphingomonadaceae</taxon>
        <taxon>Sphingobium</taxon>
    </lineage>
</organism>
<accession>A0A7W9AKS7</accession>
<gene>
    <name evidence="1" type="ORF">FHS49_003515</name>
</gene>
<protein>
    <recommendedName>
        <fullName evidence="3">DUF2274 domain-containing protein</fullName>
    </recommendedName>
</protein>
<dbReference type="InterPro" id="IPR018733">
    <property type="entry name" value="DUF2274"/>
</dbReference>
<dbReference type="AlphaFoldDB" id="A0A7W9AKS7"/>
<dbReference type="RefSeq" id="WP_184021086.1">
    <property type="nucleotide sequence ID" value="NZ_JACIJC010000005.1"/>
</dbReference>
<evidence type="ECO:0000313" key="2">
    <source>
        <dbReference type="Proteomes" id="UP000549617"/>
    </source>
</evidence>
<evidence type="ECO:0008006" key="3">
    <source>
        <dbReference type="Google" id="ProtNLM"/>
    </source>
</evidence>